<keyword evidence="2" id="KW-1185">Reference proteome</keyword>
<dbReference type="Pfam" id="PF04663">
    <property type="entry name" value="Phenol_monoox"/>
    <property type="match status" value="1"/>
</dbReference>
<gene>
    <name evidence="1" type="ORF">SAMN02745729_10429</name>
</gene>
<dbReference type="EMBL" id="FNRJ01000004">
    <property type="protein sequence ID" value="SEA50337.1"/>
    <property type="molecule type" value="Genomic_DNA"/>
</dbReference>
<protein>
    <submittedName>
        <fullName evidence="1">Phenol 2-monooxygenase P4 subunit</fullName>
    </submittedName>
</protein>
<evidence type="ECO:0000313" key="2">
    <source>
        <dbReference type="Proteomes" id="UP000242469"/>
    </source>
</evidence>
<keyword evidence="1" id="KW-0503">Monooxygenase</keyword>
<evidence type="ECO:0000313" key="1">
    <source>
        <dbReference type="EMBL" id="SEA50337.1"/>
    </source>
</evidence>
<keyword evidence="1" id="KW-0560">Oxidoreductase</keyword>
<dbReference type="InterPro" id="IPR043010">
    <property type="entry name" value="Phenol_hydroxylase_sf"/>
</dbReference>
<dbReference type="OrthoDB" id="5343663at2"/>
<dbReference type="STRING" id="1122198.SAMN02745729_10429"/>
<dbReference type="RefSeq" id="WP_091824640.1">
    <property type="nucleotide sequence ID" value="NZ_FNRJ01000004.1"/>
</dbReference>
<name>A0A1H4BQH7_9GAMM</name>
<dbReference type="Gene3D" id="3.10.20.560">
    <property type="entry name" value="Phenol hydroxylase"/>
    <property type="match status" value="1"/>
</dbReference>
<dbReference type="GO" id="GO:0018662">
    <property type="term" value="F:phenol 2-monooxygenase activity"/>
    <property type="evidence" value="ECO:0007669"/>
    <property type="project" value="InterPro"/>
</dbReference>
<sequence>MPVYAITPDYKGDVKDRVENFHGNQIVYVGWDHHLMFCAAFAYPLPPETLFRALRDEVMPEGFSLHPEWSKIDWSKATWLLDGQPFEPQLDVSLKDQGIGHKSLLRFQTPDLKGYKGAGV</sequence>
<dbReference type="InterPro" id="IPR006756">
    <property type="entry name" value="Phenol_hydroxylase"/>
</dbReference>
<proteinExistence type="predicted"/>
<dbReference type="Proteomes" id="UP000242469">
    <property type="component" value="Unassembled WGS sequence"/>
</dbReference>
<accession>A0A1H4BQH7</accession>
<reference evidence="2" key="1">
    <citation type="submission" date="2016-10" db="EMBL/GenBank/DDBJ databases">
        <authorList>
            <person name="Varghese N."/>
            <person name="Submissions S."/>
        </authorList>
    </citation>
    <scope>NUCLEOTIDE SEQUENCE [LARGE SCALE GENOMIC DNA]</scope>
    <source>
        <strain evidence="2">DSM 11526</strain>
    </source>
</reference>
<dbReference type="AlphaFoldDB" id="A0A1H4BQH7"/>
<organism evidence="1 2">
    <name type="scientific">Marinobacterium iners DSM 11526</name>
    <dbReference type="NCBI Taxonomy" id="1122198"/>
    <lineage>
        <taxon>Bacteria</taxon>
        <taxon>Pseudomonadati</taxon>
        <taxon>Pseudomonadota</taxon>
        <taxon>Gammaproteobacteria</taxon>
        <taxon>Oceanospirillales</taxon>
        <taxon>Oceanospirillaceae</taxon>
        <taxon>Marinobacterium</taxon>
    </lineage>
</organism>